<dbReference type="OrthoDB" id="2129491at2759"/>
<dbReference type="InterPro" id="IPR027484">
    <property type="entry name" value="PInositol-4-P-5-kinase_N"/>
</dbReference>
<dbReference type="GO" id="GO:0046854">
    <property type="term" value="P:phosphatidylinositol phosphate biosynthetic process"/>
    <property type="evidence" value="ECO:0007669"/>
    <property type="project" value="TreeGrafter"/>
</dbReference>
<reference evidence="4" key="1">
    <citation type="submission" date="2021-11" db="EMBL/GenBank/DDBJ databases">
        <authorList>
            <consortium name="Genoscope - CEA"/>
            <person name="William W."/>
        </authorList>
    </citation>
    <scope>NUCLEOTIDE SEQUENCE</scope>
</reference>
<comment type="caution">
    <text evidence="4">The sequence shown here is derived from an EMBL/GenBank/DDBJ whole genome shotgun (WGS) entry which is preliminary data.</text>
</comment>
<keyword evidence="1" id="KW-0547">Nucleotide-binding</keyword>
<feature type="domain" description="PIPK" evidence="3">
    <location>
        <begin position="113"/>
        <end position="575"/>
    </location>
</feature>
<sequence length="575" mass="64665">MADTGKVQGKIAMCESKVDDAWEHNDVSPRGRGPRGTQQCLTCDGGDHLHSSGAWVHGEKPHGTLDVSGDAAAAIAQSNEVPKNHRPQRVPRIGKYFRRHIKKPTRRLKPPKGKVIDGRHEQYTLSYTMQLGIQRSVEYAHSALPDSFDAACVETTKTKFPPEGSDVTPEHAMRHSFTVKDYAPCVFSRIRALMGVTPELYLESLCSGLSFIDFIANSRSGQFFFYSFDGVFMIKTVRQDEKDFLLRLLPGYYKHLLKHALRPNNLSGANDVSFYPNGNASLLTRFYGLHCTKLRHLRRKVHFVVMSSIYGANTSSRMIQFDLKGSQYNRSAQKEDKVLKDNDCIAMGVKLRVSRDKADALLESARHDAAFLARHGVMDYSLLVGIFQPDDAPQNTLLSDPTPIRETDYTTSIQMTNDSPRPSLNEVPASEQLSEFNSRHFSRLPSSLSTPKEINEKSTYAISTTQSPKAPWGLNAAENQNPCGMRNTKTSTKVNADEARLPAAYDVAIEGLSDSGQRELYYLGIIDILQKYTVRKHLETDLNIITRGLKHYKECSCVSPNEYRDRFLKFLSRIF</sequence>
<protein>
    <recommendedName>
        <fullName evidence="3">PIPK domain-containing protein</fullName>
    </recommendedName>
</protein>
<dbReference type="PANTHER" id="PTHR23086">
    <property type="entry name" value="PHOSPHATIDYLINOSITOL-4-PHOSPHATE 5-KINASE"/>
    <property type="match status" value="1"/>
</dbReference>
<keyword evidence="1" id="KW-0067">ATP-binding</keyword>
<dbReference type="SUPFAM" id="SSF56104">
    <property type="entry name" value="SAICAR synthase-like"/>
    <property type="match status" value="1"/>
</dbReference>
<keyword evidence="1" id="KW-0808">Transferase</keyword>
<feature type="region of interest" description="Disordered" evidence="2">
    <location>
        <begin position="465"/>
        <end position="486"/>
    </location>
</feature>
<feature type="compositionally biased region" description="Polar residues" evidence="2">
    <location>
        <begin position="477"/>
        <end position="486"/>
    </location>
</feature>
<dbReference type="Gene3D" id="3.30.810.10">
    <property type="entry name" value="2-Layer Sandwich"/>
    <property type="match status" value="1"/>
</dbReference>
<dbReference type="CDD" id="cd00139">
    <property type="entry name" value="PIPKc"/>
    <property type="match status" value="1"/>
</dbReference>
<dbReference type="GO" id="GO:0005886">
    <property type="term" value="C:plasma membrane"/>
    <property type="evidence" value="ECO:0007669"/>
    <property type="project" value="TreeGrafter"/>
</dbReference>
<evidence type="ECO:0000256" key="1">
    <source>
        <dbReference type="PROSITE-ProRule" id="PRU00781"/>
    </source>
</evidence>
<dbReference type="Gene3D" id="3.30.800.10">
    <property type="entry name" value="Phosphatidylinositol Phosphate Kinase II Beta"/>
    <property type="match status" value="1"/>
</dbReference>
<organism evidence="4 5">
    <name type="scientific">Pelagomonas calceolata</name>
    <dbReference type="NCBI Taxonomy" id="35677"/>
    <lineage>
        <taxon>Eukaryota</taxon>
        <taxon>Sar</taxon>
        <taxon>Stramenopiles</taxon>
        <taxon>Ochrophyta</taxon>
        <taxon>Pelagophyceae</taxon>
        <taxon>Pelagomonadales</taxon>
        <taxon>Pelagomonadaceae</taxon>
        <taxon>Pelagomonas</taxon>
    </lineage>
</organism>
<dbReference type="InterPro" id="IPR002498">
    <property type="entry name" value="PInositol-4-P-4/5-kinase_core"/>
</dbReference>
<dbReference type="EMBL" id="CAKKNE010000006">
    <property type="protein sequence ID" value="CAH0379336.1"/>
    <property type="molecule type" value="Genomic_DNA"/>
</dbReference>
<keyword evidence="5" id="KW-1185">Reference proteome</keyword>
<dbReference type="Pfam" id="PF01504">
    <property type="entry name" value="PIP5K"/>
    <property type="match status" value="2"/>
</dbReference>
<dbReference type="GO" id="GO:0005524">
    <property type="term" value="F:ATP binding"/>
    <property type="evidence" value="ECO:0007669"/>
    <property type="project" value="UniProtKB-UniRule"/>
</dbReference>
<dbReference type="PROSITE" id="PS51455">
    <property type="entry name" value="PIPK"/>
    <property type="match status" value="1"/>
</dbReference>
<dbReference type="Proteomes" id="UP000789595">
    <property type="component" value="Unassembled WGS sequence"/>
</dbReference>
<dbReference type="InterPro" id="IPR023610">
    <property type="entry name" value="PInositol-4/5-P-5/4-kinase"/>
</dbReference>
<evidence type="ECO:0000313" key="4">
    <source>
        <dbReference type="EMBL" id="CAH0379336.1"/>
    </source>
</evidence>
<dbReference type="PANTHER" id="PTHR23086:SF8">
    <property type="entry name" value="PHOSPHATIDYLINOSITOL 5-PHOSPHATE 4-KINASE, ISOFORM A"/>
    <property type="match status" value="1"/>
</dbReference>
<proteinExistence type="predicted"/>
<evidence type="ECO:0000259" key="3">
    <source>
        <dbReference type="PROSITE" id="PS51455"/>
    </source>
</evidence>
<evidence type="ECO:0000313" key="5">
    <source>
        <dbReference type="Proteomes" id="UP000789595"/>
    </source>
</evidence>
<accession>A0A8J2X764</accession>
<keyword evidence="1" id="KW-0418">Kinase</keyword>
<name>A0A8J2X764_9STRA</name>
<dbReference type="InterPro" id="IPR027483">
    <property type="entry name" value="PInositol-4-P-4/5-kinase_C_sf"/>
</dbReference>
<dbReference type="SMART" id="SM00330">
    <property type="entry name" value="PIPKc"/>
    <property type="match status" value="1"/>
</dbReference>
<evidence type="ECO:0000256" key="2">
    <source>
        <dbReference type="SAM" id="MobiDB-lite"/>
    </source>
</evidence>
<gene>
    <name evidence="4" type="ORF">PECAL_6P09520</name>
</gene>
<dbReference type="GO" id="GO:0016308">
    <property type="term" value="F:1-phosphatidylinositol-4-phosphate 5-kinase activity"/>
    <property type="evidence" value="ECO:0007669"/>
    <property type="project" value="TreeGrafter"/>
</dbReference>
<dbReference type="AlphaFoldDB" id="A0A8J2X764"/>